<dbReference type="OrthoDB" id="2011836at2759"/>
<evidence type="ECO:0000313" key="1">
    <source>
        <dbReference type="EMBL" id="PUZ69821.1"/>
    </source>
</evidence>
<gene>
    <name evidence="1" type="ORF">GQ55_2G145000</name>
</gene>
<sequence>MLCNFPQVRRLLRWMGFEKEDAYFWKQMGKAMLYTYTLWRCLALE</sequence>
<organism evidence="1 2">
    <name type="scientific">Panicum hallii var. hallii</name>
    <dbReference type="NCBI Taxonomy" id="1504633"/>
    <lineage>
        <taxon>Eukaryota</taxon>
        <taxon>Viridiplantae</taxon>
        <taxon>Streptophyta</taxon>
        <taxon>Embryophyta</taxon>
        <taxon>Tracheophyta</taxon>
        <taxon>Spermatophyta</taxon>
        <taxon>Magnoliopsida</taxon>
        <taxon>Liliopsida</taxon>
        <taxon>Poales</taxon>
        <taxon>Poaceae</taxon>
        <taxon>PACMAD clade</taxon>
        <taxon>Panicoideae</taxon>
        <taxon>Panicodae</taxon>
        <taxon>Paniceae</taxon>
        <taxon>Panicinae</taxon>
        <taxon>Panicum</taxon>
        <taxon>Panicum sect. Panicum</taxon>
    </lineage>
</organism>
<dbReference type="Proteomes" id="UP000244336">
    <property type="component" value="Chromosome 2"/>
</dbReference>
<proteinExistence type="predicted"/>
<reference evidence="1 2" key="1">
    <citation type="submission" date="2018-04" db="EMBL/GenBank/DDBJ databases">
        <title>WGS assembly of Panicum hallii var. hallii HAL2.</title>
        <authorList>
            <person name="Lovell J."/>
            <person name="Jenkins J."/>
            <person name="Lowry D."/>
            <person name="Mamidi S."/>
            <person name="Sreedasyam A."/>
            <person name="Weng X."/>
            <person name="Barry K."/>
            <person name="Bonette J."/>
            <person name="Campitelli B."/>
            <person name="Daum C."/>
            <person name="Gordon S."/>
            <person name="Gould B."/>
            <person name="Lipzen A."/>
            <person name="MacQueen A."/>
            <person name="Palacio-Mejia J."/>
            <person name="Plott C."/>
            <person name="Shakirov E."/>
            <person name="Shu S."/>
            <person name="Yoshinaga Y."/>
            <person name="Zane M."/>
            <person name="Rokhsar D."/>
            <person name="Grimwood J."/>
            <person name="Schmutz J."/>
            <person name="Juenger T."/>
        </authorList>
    </citation>
    <scope>NUCLEOTIDE SEQUENCE [LARGE SCALE GENOMIC DNA]</scope>
    <source>
        <strain evidence="2">cv. HAL2</strain>
    </source>
</reference>
<evidence type="ECO:0000313" key="2">
    <source>
        <dbReference type="Proteomes" id="UP000244336"/>
    </source>
</evidence>
<name>A0A2T7EPR6_9POAL</name>
<accession>A0A2T7EPR6</accession>
<keyword evidence="2" id="KW-1185">Reference proteome</keyword>
<protein>
    <submittedName>
        <fullName evidence="1">Uncharacterized protein</fullName>
    </submittedName>
</protein>
<dbReference type="Gramene" id="PUZ69821">
    <property type="protein sequence ID" value="PUZ69821"/>
    <property type="gene ID" value="GQ55_2G145000"/>
</dbReference>
<dbReference type="AlphaFoldDB" id="A0A2T7EPR6"/>
<dbReference type="EMBL" id="CM009750">
    <property type="protein sequence ID" value="PUZ69821.1"/>
    <property type="molecule type" value="Genomic_DNA"/>
</dbReference>